<sequence length="66" mass="7768">MRKEAEPFVERKRKWDSKRPADLERVYHSHNRESAFSTFSPAGFHSEGCHFACGRRKRQSEISICV</sequence>
<gene>
    <name evidence="1" type="ORF">ALC57_02177</name>
</gene>
<organism evidence="1 2">
    <name type="scientific">Trachymyrmex cornetzi</name>
    <dbReference type="NCBI Taxonomy" id="471704"/>
    <lineage>
        <taxon>Eukaryota</taxon>
        <taxon>Metazoa</taxon>
        <taxon>Ecdysozoa</taxon>
        <taxon>Arthropoda</taxon>
        <taxon>Hexapoda</taxon>
        <taxon>Insecta</taxon>
        <taxon>Pterygota</taxon>
        <taxon>Neoptera</taxon>
        <taxon>Endopterygota</taxon>
        <taxon>Hymenoptera</taxon>
        <taxon>Apocrita</taxon>
        <taxon>Aculeata</taxon>
        <taxon>Formicoidea</taxon>
        <taxon>Formicidae</taxon>
        <taxon>Myrmicinae</taxon>
        <taxon>Trachymyrmex</taxon>
    </lineage>
</organism>
<name>A0A195EJM0_9HYME</name>
<dbReference type="AlphaFoldDB" id="A0A195EJM0"/>
<evidence type="ECO:0000313" key="1">
    <source>
        <dbReference type="EMBL" id="KYN28450.1"/>
    </source>
</evidence>
<proteinExistence type="predicted"/>
<accession>A0A195EJM0</accession>
<protein>
    <submittedName>
        <fullName evidence="1">Uncharacterized protein</fullName>
    </submittedName>
</protein>
<reference evidence="1 2" key="1">
    <citation type="submission" date="2015-09" db="EMBL/GenBank/DDBJ databases">
        <title>Trachymyrmex cornetzi WGS genome.</title>
        <authorList>
            <person name="Nygaard S."/>
            <person name="Hu H."/>
            <person name="Boomsma J."/>
            <person name="Zhang G."/>
        </authorList>
    </citation>
    <scope>NUCLEOTIDE SEQUENCE [LARGE SCALE GENOMIC DNA]</scope>
    <source>
        <strain evidence="1">Tcor2-1</strain>
        <tissue evidence="1">Whole body</tissue>
    </source>
</reference>
<keyword evidence="2" id="KW-1185">Reference proteome</keyword>
<evidence type="ECO:0000313" key="2">
    <source>
        <dbReference type="Proteomes" id="UP000078492"/>
    </source>
</evidence>
<dbReference type="Proteomes" id="UP000078492">
    <property type="component" value="Unassembled WGS sequence"/>
</dbReference>
<dbReference type="EMBL" id="KQ978782">
    <property type="protein sequence ID" value="KYN28450.1"/>
    <property type="molecule type" value="Genomic_DNA"/>
</dbReference>